<evidence type="ECO:0000256" key="1">
    <source>
        <dbReference type="SAM" id="SignalP"/>
    </source>
</evidence>
<evidence type="ECO:0000313" key="2">
    <source>
        <dbReference type="EMBL" id="NOJ40887.1"/>
    </source>
</evidence>
<proteinExistence type="predicted"/>
<name>A0A7Y4GT75_9BRAD</name>
<feature type="chain" id="PRO_5030783506" description="Tetratricopeptide repeat protein" evidence="1">
    <location>
        <begin position="23"/>
        <end position="220"/>
    </location>
</feature>
<evidence type="ECO:0008006" key="4">
    <source>
        <dbReference type="Google" id="ProtNLM"/>
    </source>
</evidence>
<keyword evidence="3" id="KW-1185">Reference proteome</keyword>
<accession>A0A7Y4GT75</accession>
<dbReference type="Proteomes" id="UP000544122">
    <property type="component" value="Unassembled WGS sequence"/>
</dbReference>
<protein>
    <recommendedName>
        <fullName evidence="4">Tetratricopeptide repeat protein</fullName>
    </recommendedName>
</protein>
<reference evidence="2 3" key="1">
    <citation type="submission" date="2020-03" db="EMBL/GenBank/DDBJ databases">
        <title>Bradyrhizobium diversity isolated from nodules of Indigofera sp.</title>
        <authorList>
            <person name="Klepa M."/>
            <person name="Helene L."/>
            <person name="Hungria M."/>
        </authorList>
    </citation>
    <scope>NUCLEOTIDE SEQUENCE [LARGE SCALE GENOMIC DNA]</scope>
    <source>
        <strain evidence="2 3">WSM 1791</strain>
    </source>
</reference>
<dbReference type="AlphaFoldDB" id="A0A7Y4GT75"/>
<keyword evidence="1" id="KW-0732">Signal</keyword>
<gene>
    <name evidence="2" type="ORF">HCN58_14955</name>
</gene>
<organism evidence="2 3">
    <name type="scientific">Bradyrhizobium australiense</name>
    <dbReference type="NCBI Taxonomy" id="2721161"/>
    <lineage>
        <taxon>Bacteria</taxon>
        <taxon>Pseudomonadati</taxon>
        <taxon>Pseudomonadota</taxon>
        <taxon>Alphaproteobacteria</taxon>
        <taxon>Hyphomicrobiales</taxon>
        <taxon>Nitrobacteraceae</taxon>
        <taxon>Bradyrhizobium</taxon>
    </lineage>
</organism>
<comment type="caution">
    <text evidence="2">The sequence shown here is derived from an EMBL/GenBank/DDBJ whole genome shotgun (WGS) entry which is preliminary data.</text>
</comment>
<feature type="signal peptide" evidence="1">
    <location>
        <begin position="1"/>
        <end position="22"/>
    </location>
</feature>
<dbReference type="EMBL" id="JAAVLX010000004">
    <property type="protein sequence ID" value="NOJ40887.1"/>
    <property type="molecule type" value="Genomic_DNA"/>
</dbReference>
<evidence type="ECO:0000313" key="3">
    <source>
        <dbReference type="Proteomes" id="UP000544122"/>
    </source>
</evidence>
<sequence length="220" mass="24896">MRGCRVIEIALLLPVFASTAVADDYKVYVDRCQSIKAPKAKIERCLALMENGKLSKAIFPGIYSEIAFAWSELDDFDRAAEYTRAQIRITLENMKAEFSSGKLSAIGRQVWPRQMSHSYNRLGQYLSLARLKESDGSSEKALNYAKAELSSYNAAISYDRENHAAYSARAEVQSLLCNDFQATMDMEAALRIARARDDDRAYRENKSKVLPRCVPGWRSR</sequence>
<dbReference type="RefSeq" id="WP_171580113.1">
    <property type="nucleotide sequence ID" value="NZ_JAAVLX010000004.1"/>
</dbReference>